<dbReference type="CDD" id="cd00551">
    <property type="entry name" value="AmyAc_family"/>
    <property type="match status" value="1"/>
</dbReference>
<feature type="domain" description="EGF-like" evidence="13">
    <location>
        <begin position="1970"/>
        <end position="2010"/>
    </location>
</feature>
<reference evidence="15 16" key="1">
    <citation type="submission" date="2022-05" db="EMBL/GenBank/DDBJ databases">
        <authorList>
            <consortium name="Genoscope - CEA"/>
            <person name="William W."/>
        </authorList>
    </citation>
    <scope>NUCLEOTIDE SEQUENCE [LARGE SCALE GENOMIC DNA]</scope>
</reference>
<feature type="domain" description="FAS1" evidence="14">
    <location>
        <begin position="522"/>
        <end position="658"/>
    </location>
</feature>
<dbReference type="InterPro" id="IPR024731">
    <property type="entry name" value="NELL2-like_EGF"/>
</dbReference>
<feature type="domain" description="FAS1" evidence="14">
    <location>
        <begin position="1608"/>
        <end position="1746"/>
    </location>
</feature>
<keyword evidence="8" id="KW-0325">Glycoprotein</keyword>
<evidence type="ECO:0000256" key="8">
    <source>
        <dbReference type="ARBA" id="ARBA00023180"/>
    </source>
</evidence>
<dbReference type="SMART" id="SM00554">
    <property type="entry name" value="FAS1"/>
    <property type="match status" value="7"/>
</dbReference>
<keyword evidence="5 11" id="KW-0472">Membrane</keyword>
<comment type="subcellular location">
    <subcellularLocation>
        <location evidence="1">Membrane</location>
        <topology evidence="1">Single-pass type I membrane protein</topology>
    </subcellularLocation>
</comment>
<dbReference type="InterPro" id="IPR056806">
    <property type="entry name" value="EGF_STAB1-2"/>
</dbReference>
<dbReference type="InterPro" id="IPR000782">
    <property type="entry name" value="FAS1_domain"/>
</dbReference>
<feature type="domain" description="EGF-like" evidence="13">
    <location>
        <begin position="326"/>
        <end position="366"/>
    </location>
</feature>
<dbReference type="SUPFAM" id="SSF57184">
    <property type="entry name" value="Growth factor receptor domain"/>
    <property type="match status" value="1"/>
</dbReference>
<comment type="caution">
    <text evidence="9">Lacks conserved residue(s) required for the propagation of feature annotation.</text>
</comment>
<evidence type="ECO:0000256" key="3">
    <source>
        <dbReference type="ARBA" id="ARBA00022692"/>
    </source>
</evidence>
<feature type="domain" description="EGF-like" evidence="13">
    <location>
        <begin position="1400"/>
        <end position="1437"/>
    </location>
</feature>
<evidence type="ECO:0000256" key="4">
    <source>
        <dbReference type="ARBA" id="ARBA00022989"/>
    </source>
</evidence>
<dbReference type="InterPro" id="IPR002049">
    <property type="entry name" value="LE_dom"/>
</dbReference>
<dbReference type="PANTHER" id="PTHR24038:SF11">
    <property type="entry name" value="INTEGRIN BETA-LIKE PROTEIN E"/>
    <property type="match status" value="1"/>
</dbReference>
<feature type="domain" description="EGF-like" evidence="13">
    <location>
        <begin position="966"/>
        <end position="1007"/>
    </location>
</feature>
<feature type="domain" description="EGF-like" evidence="13">
    <location>
        <begin position="1353"/>
        <end position="1393"/>
    </location>
</feature>
<keyword evidence="2 9" id="KW-0245">EGF-like domain</keyword>
<feature type="domain" description="EGF-like" evidence="13">
    <location>
        <begin position="1480"/>
        <end position="1521"/>
    </location>
</feature>
<dbReference type="GO" id="GO:0005509">
    <property type="term" value="F:calcium ion binding"/>
    <property type="evidence" value="ECO:0007669"/>
    <property type="project" value="InterPro"/>
</dbReference>
<feature type="domain" description="EGF-like" evidence="13">
    <location>
        <begin position="1524"/>
        <end position="1566"/>
    </location>
</feature>
<feature type="domain" description="EGF-like" evidence="13">
    <location>
        <begin position="111"/>
        <end position="149"/>
    </location>
</feature>
<keyword evidence="7" id="KW-0675">Receptor</keyword>
<dbReference type="PROSITE" id="PS00022">
    <property type="entry name" value="EGF_1"/>
    <property type="match status" value="5"/>
</dbReference>
<dbReference type="Gene3D" id="2.30.180.10">
    <property type="entry name" value="FAS1 domain"/>
    <property type="match status" value="7"/>
</dbReference>
<feature type="domain" description="EGF-like" evidence="13">
    <location>
        <begin position="838"/>
        <end position="879"/>
    </location>
</feature>
<dbReference type="Pfam" id="PF02469">
    <property type="entry name" value="Fasciclin"/>
    <property type="match status" value="7"/>
</dbReference>
<feature type="domain" description="FAS1" evidence="14">
    <location>
        <begin position="1148"/>
        <end position="1277"/>
    </location>
</feature>
<dbReference type="InterPro" id="IPR009030">
    <property type="entry name" value="Growth_fac_rcpt_cys_sf"/>
</dbReference>
<name>A0AAU9WIT8_9CNID</name>
<evidence type="ECO:0000256" key="2">
    <source>
        <dbReference type="ARBA" id="ARBA00022536"/>
    </source>
</evidence>
<feature type="domain" description="EGF-like" evidence="13">
    <location>
        <begin position="2064"/>
        <end position="2105"/>
    </location>
</feature>
<evidence type="ECO:0000256" key="7">
    <source>
        <dbReference type="ARBA" id="ARBA00023170"/>
    </source>
</evidence>
<feature type="domain" description="EGF-like" evidence="13">
    <location>
        <begin position="1441"/>
        <end position="1479"/>
    </location>
</feature>
<feature type="region of interest" description="Disordered" evidence="10">
    <location>
        <begin position="2283"/>
        <end position="2328"/>
    </location>
</feature>
<feature type="chain" id="PRO_5043415175" description="Stabilin-2" evidence="12">
    <location>
        <begin position="29"/>
        <end position="2495"/>
    </location>
</feature>
<feature type="domain" description="EGF-like" evidence="13">
    <location>
        <begin position="753"/>
        <end position="787"/>
    </location>
</feature>
<feature type="domain" description="EGF-like" evidence="13">
    <location>
        <begin position="2022"/>
        <end position="2063"/>
    </location>
</feature>
<dbReference type="Pfam" id="PF12947">
    <property type="entry name" value="EGF_3"/>
    <property type="match status" value="9"/>
</dbReference>
<dbReference type="Pfam" id="PF24887">
    <property type="entry name" value="EGF_STAB1-2"/>
    <property type="match status" value="2"/>
</dbReference>
<protein>
    <recommendedName>
        <fullName evidence="17">Stabilin-2</fullName>
    </recommendedName>
</protein>
<feature type="domain" description="EGF-like" evidence="13">
    <location>
        <begin position="239"/>
        <end position="280"/>
    </location>
</feature>
<evidence type="ECO:0000256" key="1">
    <source>
        <dbReference type="ARBA" id="ARBA00004479"/>
    </source>
</evidence>
<evidence type="ECO:0000256" key="6">
    <source>
        <dbReference type="ARBA" id="ARBA00023157"/>
    </source>
</evidence>
<proteinExistence type="predicted"/>
<evidence type="ECO:0008006" key="17">
    <source>
        <dbReference type="Google" id="ProtNLM"/>
    </source>
</evidence>
<evidence type="ECO:0000256" key="5">
    <source>
        <dbReference type="ARBA" id="ARBA00023136"/>
    </source>
</evidence>
<keyword evidence="6 9" id="KW-1015">Disulfide bond</keyword>
<sequence length="2495" mass="268372">MATMLPSTSTIGTFFAVCVILLPSLVVSKRCDKQIDSFVRSNCMECSVNAFFQRPCPSGYQQVTSGEGEQSCSYSVFFGFNFGSMRVPGCQHNCSRKITQKECCAGFWGQDCQACPGVPACSGRGSCNETVGGDGTCTCQDGFKGFACELCRDSNKFGSYCNETCLCKHGTCDSGLNGTGHCKPGTCVLGYAGSNCDNTLPRCDRNLSCGVNANCFRIESIDTCVCNPGYKNVSGVCKAINPCQDGTHGCHSNADCLYLRPGRNNCTCAAGYTGDGTVCIAIDPCQRNNGGCPSRSTQCNYIRPGKSSCSCLFGFENYTSGAGCALIDLCKNGSGCDMNANCTMEAPGVKRCNCKSGYRGNGTTCYGNILQRVKDLNLRGPIGLKGQLTTAIDLLTGSFMHLALSGAGPFTLFLMVNSAFSNLTQEELSELSANTDMASHFVSRHLVAADLDSTLLKKYKKVTTLQGIDASISEYQNVIYLKLDNPSVNASVLFRDLLAGNGMIHVIDKIMWHVGDYQETSSKSLLQVLWAQSRFSIFASLLQSSGIAAELSGLGASLTILVPANSAFDKIDNSTMRFLTSTDVGMRKLKSLLRNHILTGKMAVLDLIYIGKVVSVQGESLEVKVTPTGRIVVDKDSVITESSVLVSDGILHVTDNLIIPDDIEPLLPRNCNGQKFSNGICYRCEAVKAMPRTGCPIGYAPSPTTSVCYYRLSFRGIPIGIFRGCRATTCSAPEPECCAGFYGPSCHPCPGPFDNACNGNLNGKCVDKISGNGTCICQPNFKGTACEHCQESKSFGPFCNQTCTCLHGICDSGYPQGNGTCKAGSCSPGFHGDNCDQHDVPCPGSVSRRCHAHATCRRQGNMDSCQCNFGYEGSGIQCSEIDPCSKPDRGGCHHEATCTKTGPGTNNCTCDDGFRGDGTVCVAIDPCLEENAGGCHSNAECQYVGPGQSTCICKSGYTGNGSTCFEVNPCLVNNGGCSLDARCLRTGPGNYSCHCISGFIGNGYTCLGSIAMIIRQKNSKLENFIRQGNMLHYISDPRKNITMFAPSVSAFSQLSDDDRKYWTNSTERLQYLIRYHLVEQVYNLETLKNVPSLNTTNSLMLNVTTQGQKVFIGGMAQIIQANITAENGIVHIIDQVLLPSRLSYENELLLTSDLLKSIPEFSDFTNISQNMNLFFSLDACESCTVFAPTNSALKKYALVDTQTLTPDVLKYHIVNQYLTEETIRNGEEFPSLLGNGRDYLVKITNPRKGMLQVNGIDVVVKGHKARRAIVYGINGVLKPVKRNCDVVTKSSRLGYCTYCDLFVPTCPAGWTKIGFVLNTCWVRILIFRLRGCQALCEKTSVIKRCCDGFWGQDCQLCPGNVTNPCSGHGACDDGKTGSGHCQCDANFTGTACEKCILGKYGSNCTGECKCTNGVCNDGINGDGGCFCHHGWKGPICNTSANFDNCLPTNCSRHATCRGPSGSGRCECDFGYTGNGTYCTESNACAVNIGGCHQNATCVKNITLPGLRSCKCNAGFTGDGFVCLEIDPCQRNNGGCHINATCFNTAPGQRNCFCKKDFSGDGVSYCFGVNPCDVGNGGCSDRAICQQVGPHQRTCKCRKFYVGDGITCIGDISEALKLDPQLSGVDMLLRKNGLDKLLASHGHFNLLAPVNAALGSLQPQSRKRRSVPSSAEEELNLLKYLIIGCSTIPTDTSDDYAANFTTLLGATISVKTEGNVTSIIDQYGNISRVVGVYESSNGVIMKLDNLPTPPKSMDNTVQGSYLDVANRLGYKEFVKLVKLAGLKNILDIPVNRAVLMFWPTDDAIKAVPDDLRARLTDLSHLARFVKYHVVTQIHSDFSTQSFLRSGAGLELRTFGGTSLFVSCKGGKGDLYVNGESKIVARDIHFFGGVAFGVDSALFPFGFGGNCDEIMDTKITGQCGNCFVPVSCPQETTLVGVTNHNCTYNGDLVGCQPICLQRQRLKRCCKNFYGPDCVACPGGVQLPCSRRGLCIDGLTGSGQCVCDASYNGTACEQCVNSTESCPAPSVDCEADNGGCHVFATCNKTAPNRLTCSCKLGYQGDGYYCQMIDSCASNNGGCGENATCLFTAPGRKRCVCKAGFYEVGSSCRAHRPMSPCAINHGGCSVHADCTDNGKEASCACRPGFTGDGFSCGGTILQVVKETQSATEFYKVLYQLITSSAQATTLYQDLASFSKSFTVFVPVNSAVHYKKFTLYFMKNHIVSGRHPLNNINDDLTMTTLAGTTLHIKKLRNGEIVVNGVAHIKGDIPATNGLLHFIDQMIPYVGPPPPTTPVEPTKRTETPGKPTTKITTKETTASAVGPKSGGESAARKERDGIGRGAIAGIIIGIIIFVMLIAVLVYFARKNGFLSRRAFYKKQADTVQFSNEAYNEHSMMSFDNALFHNMEDPLQMPPLDIPIDDKRPLPQDSGGEHMDFANPLYREMSGLDLPQNPNDIIFLPDSNTASSDTGVKNFSNPLYDGKRTVKFNLDPKYLPGEEDTC</sequence>
<keyword evidence="16" id="KW-1185">Reference proteome</keyword>
<evidence type="ECO:0000313" key="16">
    <source>
        <dbReference type="Proteomes" id="UP001159428"/>
    </source>
</evidence>
<feature type="disulfide bond" evidence="9">
    <location>
        <begin position="139"/>
        <end position="148"/>
    </location>
</feature>
<feature type="disulfide bond" evidence="9">
    <location>
        <begin position="1408"/>
        <end position="1425"/>
    </location>
</feature>
<evidence type="ECO:0000259" key="13">
    <source>
        <dbReference type="PROSITE" id="PS50026"/>
    </source>
</evidence>
<dbReference type="SMART" id="SM00180">
    <property type="entry name" value="EGF_Lam"/>
    <property type="match status" value="3"/>
</dbReference>
<dbReference type="Proteomes" id="UP001159428">
    <property type="component" value="Unassembled WGS sequence"/>
</dbReference>
<feature type="domain" description="EGF-like" evidence="13">
    <location>
        <begin position="880"/>
        <end position="922"/>
    </location>
</feature>
<keyword evidence="12" id="KW-0732">Signal</keyword>
<dbReference type="Gene3D" id="2.170.300.10">
    <property type="entry name" value="Tie2 ligand-binding domain superfamily"/>
    <property type="match status" value="2"/>
</dbReference>
<evidence type="ECO:0000256" key="9">
    <source>
        <dbReference type="PROSITE-ProRule" id="PRU00076"/>
    </source>
</evidence>
<dbReference type="InterPro" id="IPR036378">
    <property type="entry name" value="FAS1_dom_sf"/>
</dbReference>
<dbReference type="SMART" id="SM00179">
    <property type="entry name" value="EGF_CA"/>
    <property type="match status" value="4"/>
</dbReference>
<dbReference type="FunFam" id="2.10.25.10:FF:000040">
    <property type="entry name" value="Stabilin 2"/>
    <property type="match status" value="4"/>
</dbReference>
<evidence type="ECO:0000313" key="15">
    <source>
        <dbReference type="EMBL" id="CAH3113182.1"/>
    </source>
</evidence>
<dbReference type="PROSITE" id="PS50026">
    <property type="entry name" value="EGF_3"/>
    <property type="match status" value="18"/>
</dbReference>
<dbReference type="InterPro" id="IPR000742">
    <property type="entry name" value="EGF"/>
</dbReference>
<dbReference type="PROSITE" id="PS50213">
    <property type="entry name" value="FAS1"/>
    <property type="match status" value="7"/>
</dbReference>
<feature type="domain" description="FAS1" evidence="14">
    <location>
        <begin position="1756"/>
        <end position="1896"/>
    </location>
</feature>
<dbReference type="Gene3D" id="2.10.25.10">
    <property type="entry name" value="Laminin"/>
    <property type="match status" value="11"/>
</dbReference>
<evidence type="ECO:0000259" key="14">
    <source>
        <dbReference type="PROSITE" id="PS50213"/>
    </source>
</evidence>
<feature type="disulfide bond" evidence="9">
    <location>
        <begin position="777"/>
        <end position="786"/>
    </location>
</feature>
<feature type="domain" description="EGF-like" evidence="13">
    <location>
        <begin position="2109"/>
        <end position="2147"/>
    </location>
</feature>
<gene>
    <name evidence="15" type="ORF">PMEA_00004822</name>
</gene>
<dbReference type="InterPro" id="IPR001881">
    <property type="entry name" value="EGF-like_Ca-bd_dom"/>
</dbReference>
<feature type="disulfide bond" evidence="9">
    <location>
        <begin position="1383"/>
        <end position="1392"/>
    </location>
</feature>
<keyword evidence="3 11" id="KW-0812">Transmembrane</keyword>
<feature type="domain" description="FAS1" evidence="14">
    <location>
        <begin position="2149"/>
        <end position="2277"/>
    </location>
</feature>
<comment type="caution">
    <text evidence="15">The sequence shown here is derived from an EMBL/GenBank/DDBJ whole genome shotgun (WGS) entry which is preliminary data.</text>
</comment>
<dbReference type="SUPFAM" id="SSF57196">
    <property type="entry name" value="EGF/Laminin"/>
    <property type="match status" value="2"/>
</dbReference>
<dbReference type="PROSITE" id="PS01186">
    <property type="entry name" value="EGF_2"/>
    <property type="match status" value="11"/>
</dbReference>
<dbReference type="SUPFAM" id="SSF82153">
    <property type="entry name" value="FAS1 domain"/>
    <property type="match status" value="7"/>
</dbReference>
<evidence type="ECO:0000256" key="12">
    <source>
        <dbReference type="SAM" id="SignalP"/>
    </source>
</evidence>
<dbReference type="SMART" id="SM00181">
    <property type="entry name" value="EGF"/>
    <property type="match status" value="21"/>
</dbReference>
<feature type="domain" description="FAS1" evidence="14">
    <location>
        <begin position="375"/>
        <end position="511"/>
    </location>
</feature>
<evidence type="ECO:0000256" key="10">
    <source>
        <dbReference type="SAM" id="MobiDB-lite"/>
    </source>
</evidence>
<feature type="signal peptide" evidence="12">
    <location>
        <begin position="1"/>
        <end position="28"/>
    </location>
</feature>
<feature type="domain" description="FAS1" evidence="14">
    <location>
        <begin position="1008"/>
        <end position="1137"/>
    </location>
</feature>
<accession>A0AAU9WIT8</accession>
<organism evidence="15 16">
    <name type="scientific">Pocillopora meandrina</name>
    <dbReference type="NCBI Taxonomy" id="46732"/>
    <lineage>
        <taxon>Eukaryota</taxon>
        <taxon>Metazoa</taxon>
        <taxon>Cnidaria</taxon>
        <taxon>Anthozoa</taxon>
        <taxon>Hexacorallia</taxon>
        <taxon>Scleractinia</taxon>
        <taxon>Astrocoeniina</taxon>
        <taxon>Pocilloporidae</taxon>
        <taxon>Pocillopora</taxon>
    </lineage>
</organism>
<feature type="domain" description="EGF-like" evidence="13">
    <location>
        <begin position="1567"/>
        <end position="1608"/>
    </location>
</feature>
<feature type="disulfide bond" evidence="9">
    <location>
        <begin position="1427"/>
        <end position="1436"/>
    </location>
</feature>
<keyword evidence="4 11" id="KW-1133">Transmembrane helix</keyword>
<feature type="disulfide bond" evidence="9">
    <location>
        <begin position="2000"/>
        <end position="2009"/>
    </location>
</feature>
<evidence type="ECO:0000256" key="11">
    <source>
        <dbReference type="SAM" id="Phobius"/>
    </source>
</evidence>
<dbReference type="PANTHER" id="PTHR24038">
    <property type="entry name" value="STABILIN"/>
    <property type="match status" value="1"/>
</dbReference>
<feature type="transmembrane region" description="Helical" evidence="11">
    <location>
        <begin position="2336"/>
        <end position="2357"/>
    </location>
</feature>
<feature type="compositionally biased region" description="Low complexity" evidence="10">
    <location>
        <begin position="2298"/>
        <end position="2311"/>
    </location>
</feature>
<feature type="domain" description="EGF-like" evidence="13">
    <location>
        <begin position="923"/>
        <end position="965"/>
    </location>
</feature>
<dbReference type="GO" id="GO:0016020">
    <property type="term" value="C:membrane"/>
    <property type="evidence" value="ECO:0007669"/>
    <property type="project" value="UniProtKB-SubCell"/>
</dbReference>
<dbReference type="EMBL" id="CALNXJ010000013">
    <property type="protein sequence ID" value="CAH3113182.1"/>
    <property type="molecule type" value="Genomic_DNA"/>
</dbReference>